<dbReference type="EMBL" id="JAAPAO010002042">
    <property type="protein sequence ID" value="KAF4648341.1"/>
    <property type="molecule type" value="Genomic_DNA"/>
</dbReference>
<gene>
    <name evidence="1" type="ORF">FOL47_003412</name>
</gene>
<sequence>SVLKAVAQPVGKYVYVEEDGKYRLAFDVDQGGRVSISFVTPSGGFNDGSYPLIQQDKSTFGVNIFVGLNWYIRLVFMYARMLPTYSGVFPRLGDLTTFTFTSDNGLYVKLGGRRLLLHKETSTLPVGEFQYTLGEFPLVWFHISYNIHPNGELDTKFLCTDILAAPVSFNLTKSDKPEQNETYYLSPPDRVDELKGAINHVCPGFPFQPNDLTSIVFENESTILITLGGDLLRLRKGGSTPP</sequence>
<proteinExistence type="predicted"/>
<evidence type="ECO:0000313" key="1">
    <source>
        <dbReference type="EMBL" id="KAF4648341.1"/>
    </source>
</evidence>
<dbReference type="AlphaFoldDB" id="A0A7J6KP41"/>
<comment type="caution">
    <text evidence="1">The sequence shown here is derived from an EMBL/GenBank/DDBJ whole genome shotgun (WGS) entry which is preliminary data.</text>
</comment>
<organism evidence="1 2">
    <name type="scientific">Perkinsus chesapeaki</name>
    <name type="common">Clam parasite</name>
    <name type="synonym">Perkinsus andrewsi</name>
    <dbReference type="NCBI Taxonomy" id="330153"/>
    <lineage>
        <taxon>Eukaryota</taxon>
        <taxon>Sar</taxon>
        <taxon>Alveolata</taxon>
        <taxon>Perkinsozoa</taxon>
        <taxon>Perkinsea</taxon>
        <taxon>Perkinsida</taxon>
        <taxon>Perkinsidae</taxon>
        <taxon>Perkinsus</taxon>
    </lineage>
</organism>
<accession>A0A7J6KP41</accession>
<evidence type="ECO:0000313" key="2">
    <source>
        <dbReference type="Proteomes" id="UP000591131"/>
    </source>
</evidence>
<reference evidence="1 2" key="1">
    <citation type="submission" date="2020-04" db="EMBL/GenBank/DDBJ databases">
        <title>Perkinsus chesapeaki whole genome sequence.</title>
        <authorList>
            <person name="Bogema D.R."/>
        </authorList>
    </citation>
    <scope>NUCLEOTIDE SEQUENCE [LARGE SCALE GENOMIC DNA]</scope>
    <source>
        <strain evidence="1">ATCC PRA-425</strain>
    </source>
</reference>
<feature type="non-terminal residue" evidence="1">
    <location>
        <position position="1"/>
    </location>
</feature>
<dbReference type="Proteomes" id="UP000591131">
    <property type="component" value="Unassembled WGS sequence"/>
</dbReference>
<keyword evidence="2" id="KW-1185">Reference proteome</keyword>
<name>A0A7J6KP41_PERCH</name>
<protein>
    <submittedName>
        <fullName evidence="1">Uncharacterized protein</fullName>
    </submittedName>
</protein>